<accession>A0A0D0WZ35</accession>
<dbReference type="EMBL" id="JXSX01000001">
    <property type="protein sequence ID" value="KIR64266.1"/>
    <property type="molecule type" value="Genomic_DNA"/>
</dbReference>
<dbReference type="Proteomes" id="UP000032254">
    <property type="component" value="Unassembled WGS sequence"/>
</dbReference>
<evidence type="ECO:0000313" key="2">
    <source>
        <dbReference type="Proteomes" id="UP000032254"/>
    </source>
</evidence>
<evidence type="ECO:0000313" key="1">
    <source>
        <dbReference type="EMBL" id="KIR64266.1"/>
    </source>
</evidence>
<comment type="caution">
    <text evidence="1">The sequence shown here is derived from an EMBL/GenBank/DDBJ whole genome shotgun (WGS) entry which is preliminary data.</text>
</comment>
<proteinExistence type="predicted"/>
<reference evidence="1 2" key="1">
    <citation type="submission" date="2015-01" db="EMBL/GenBank/DDBJ databases">
        <title>Sequencing and annotation of Micromonospora carbonacea strain JXNU-1 genome.</title>
        <authorList>
            <person name="Long Z."/>
            <person name="Huang Y."/>
            <person name="Jiang Y."/>
        </authorList>
    </citation>
    <scope>NUCLEOTIDE SEQUENCE [LARGE SCALE GENOMIC DNA]</scope>
    <source>
        <strain evidence="1 2">JXNU-1</strain>
    </source>
</reference>
<dbReference type="Gene3D" id="6.20.20.10">
    <property type="match status" value="1"/>
</dbReference>
<dbReference type="RefSeq" id="WP_043960832.1">
    <property type="nucleotide sequence ID" value="NZ_JXSX01000001.1"/>
</dbReference>
<organism evidence="1 2">
    <name type="scientific">Micromonospora haikouensis</name>
    <dbReference type="NCBI Taxonomy" id="686309"/>
    <lineage>
        <taxon>Bacteria</taxon>
        <taxon>Bacillati</taxon>
        <taxon>Actinomycetota</taxon>
        <taxon>Actinomycetes</taxon>
        <taxon>Micromonosporales</taxon>
        <taxon>Micromonosporaceae</taxon>
        <taxon>Micromonospora</taxon>
    </lineage>
</organism>
<name>A0A0D0WZ35_9ACTN</name>
<gene>
    <name evidence="1" type="ORF">TK50_00655</name>
</gene>
<dbReference type="AlphaFoldDB" id="A0A0D0WZ35"/>
<sequence length="79" mass="8880">MTPILPLASLAILVYAASYLAVCAVSPWGRCRRCHGARSHRTTIGTRRDCPRCDGTGIRVRTGRRLLDHIRTEYRDGQQ</sequence>
<keyword evidence="2" id="KW-1185">Reference proteome</keyword>
<dbReference type="PATRIC" id="fig|47853.6.peg.148"/>
<protein>
    <submittedName>
        <fullName evidence="1">Uncharacterized protein</fullName>
    </submittedName>
</protein>
<dbReference type="GeneID" id="301302694"/>
<dbReference type="OrthoDB" id="3398186at2"/>